<dbReference type="InterPro" id="IPR013083">
    <property type="entry name" value="Znf_RING/FYVE/PHD"/>
</dbReference>
<reference evidence="12" key="1">
    <citation type="submission" date="2014-05" db="EMBL/GenBank/DDBJ databases">
        <title>The transcriptome of the halophilic microalga Tetraselmis sp. GSL018 isolated from the Great Salt Lake, Utah.</title>
        <authorList>
            <person name="Jinkerson R.E."/>
            <person name="D'Adamo S."/>
            <person name="Posewitz M.C."/>
        </authorList>
    </citation>
    <scope>NUCLEOTIDE SEQUENCE</scope>
    <source>
        <strain evidence="12">GSL018</strain>
    </source>
</reference>
<dbReference type="InterPro" id="IPR048962">
    <property type="entry name" value="ARIH1-like_UBL"/>
</dbReference>
<dbReference type="Pfam" id="PF26200">
    <property type="entry name" value="Rcat_RNF216"/>
    <property type="match status" value="1"/>
</dbReference>
<dbReference type="InterPro" id="IPR031127">
    <property type="entry name" value="E3_UB_ligase_RBR"/>
</dbReference>
<evidence type="ECO:0000256" key="3">
    <source>
        <dbReference type="ARBA" id="ARBA00012251"/>
    </source>
</evidence>
<evidence type="ECO:0000313" key="12">
    <source>
        <dbReference type="EMBL" id="JAC76559.1"/>
    </source>
</evidence>
<dbReference type="Gene3D" id="1.20.120.1750">
    <property type="match status" value="1"/>
</dbReference>
<dbReference type="Pfam" id="PF01485">
    <property type="entry name" value="IBR"/>
    <property type="match status" value="1"/>
</dbReference>
<dbReference type="Pfam" id="PF00097">
    <property type="entry name" value="zf-C3HC4"/>
    <property type="match status" value="1"/>
</dbReference>
<accession>A0A061S0M8</accession>
<feature type="domain" description="RING-type" evidence="11">
    <location>
        <begin position="121"/>
        <end position="336"/>
    </location>
</feature>
<dbReference type="Pfam" id="PF19422">
    <property type="entry name" value="Ariadne"/>
    <property type="match status" value="1"/>
</dbReference>
<evidence type="ECO:0000256" key="5">
    <source>
        <dbReference type="ARBA" id="ARBA00022723"/>
    </source>
</evidence>
<keyword evidence="5" id="KW-0479">Metal-binding</keyword>
<evidence type="ECO:0000256" key="8">
    <source>
        <dbReference type="ARBA" id="ARBA00022786"/>
    </source>
</evidence>
<dbReference type="CDD" id="cd16773">
    <property type="entry name" value="RING-HC_RBR_TRIAD1"/>
    <property type="match status" value="1"/>
</dbReference>
<protein>
    <recommendedName>
        <fullName evidence="3">RBR-type E3 ubiquitin transferase</fullName>
        <ecNumber evidence="3">2.3.2.31</ecNumber>
    </recommendedName>
</protein>
<keyword evidence="9" id="KW-0862">Zinc</keyword>
<evidence type="ECO:0000256" key="4">
    <source>
        <dbReference type="ARBA" id="ARBA00022679"/>
    </source>
</evidence>
<dbReference type="Gene3D" id="3.30.40.10">
    <property type="entry name" value="Zinc/RING finger domain, C3HC4 (zinc finger)"/>
    <property type="match status" value="1"/>
</dbReference>
<dbReference type="InterPro" id="IPR044066">
    <property type="entry name" value="TRIAD_supradom"/>
</dbReference>
<evidence type="ECO:0000256" key="6">
    <source>
        <dbReference type="ARBA" id="ARBA00022737"/>
    </source>
</evidence>
<dbReference type="EC" id="2.3.2.31" evidence="3"/>
<dbReference type="Pfam" id="PF21235">
    <property type="entry name" value="UBA_ARI1"/>
    <property type="match status" value="1"/>
</dbReference>
<dbReference type="GO" id="GO:0016567">
    <property type="term" value="P:protein ubiquitination"/>
    <property type="evidence" value="ECO:0007669"/>
    <property type="project" value="InterPro"/>
</dbReference>
<evidence type="ECO:0000256" key="9">
    <source>
        <dbReference type="ARBA" id="ARBA00022833"/>
    </source>
</evidence>
<dbReference type="GO" id="GO:0008270">
    <property type="term" value="F:zinc ion binding"/>
    <property type="evidence" value="ECO:0007669"/>
    <property type="project" value="UniProtKB-KW"/>
</dbReference>
<evidence type="ECO:0000256" key="10">
    <source>
        <dbReference type="SAM" id="Coils"/>
    </source>
</evidence>
<comment type="function">
    <text evidence="2">Might act as an E3 ubiquitin-protein ligase, or as part of E3 complex, which accepts ubiquitin from specific E2 ubiquitin-conjugating enzymes and then transfers it to substrates.</text>
</comment>
<evidence type="ECO:0000259" key="11">
    <source>
        <dbReference type="PROSITE" id="PS51873"/>
    </source>
</evidence>
<keyword evidence="4" id="KW-0808">Transferase</keyword>
<proteinExistence type="predicted"/>
<dbReference type="CDD" id="cd20346">
    <property type="entry name" value="BRcat_RBR_ANKIB1"/>
    <property type="match status" value="1"/>
</dbReference>
<organism evidence="12">
    <name type="scientific">Tetraselmis sp. GSL018</name>
    <dbReference type="NCBI Taxonomy" id="582737"/>
    <lineage>
        <taxon>Eukaryota</taxon>
        <taxon>Viridiplantae</taxon>
        <taxon>Chlorophyta</taxon>
        <taxon>core chlorophytes</taxon>
        <taxon>Chlorodendrophyceae</taxon>
        <taxon>Chlorodendrales</taxon>
        <taxon>Chlorodendraceae</taxon>
        <taxon>Tetraselmis</taxon>
    </lineage>
</organism>
<dbReference type="AlphaFoldDB" id="A0A061S0M8"/>
<dbReference type="InterPro" id="IPR018957">
    <property type="entry name" value="Znf_C3HC4_RING-type"/>
</dbReference>
<dbReference type="InterPro" id="IPR002867">
    <property type="entry name" value="IBR_dom"/>
</dbReference>
<dbReference type="InterPro" id="IPR045840">
    <property type="entry name" value="Ariadne"/>
</dbReference>
<dbReference type="CDD" id="cd22586">
    <property type="entry name" value="Rcat_RBR_ARI1-like"/>
    <property type="match status" value="1"/>
</dbReference>
<sequence length="595" mass="67726">MDLSYSGNLSCSEDTSAIDSSFSSEYRLSEGEQSKPGSPVRSRWEIIDNTNLDKVQRDMLGQVTSILDCSTSVARTLLMHFNWDKDALFGEYADRGVEWLLQAASVTSSNQDSIGCETSDGELFCQSCLCEVPVDGTAAMDCGHTFCIECWREYLKIGISEGRSRRLTCMAYKCGAICSEPKVKLLLEGLHDTVRRYERSLAESFVDDNRRARWCPSVPHCGSAVRVEGDLLCEPRCSCGKHFCFGCGEEPHSPCTCRMWELWTKKIADADESETKSWMTVHTKNCPQCQKPVEKNGGCNLVVCVCGQPFCWLCGQATQKRHTWDQIYGHECGRWKDDVQLNVDKVRRMMKRYQHYYHMWRSHCKSLEVEKKLQGWLEGAEDHVDQELEYIGHLPEYHWLDDGLQQLVEARRVLGNSYVFAFYMFGDLYQDQVSPDQNLINQNLFEDQQQQLESQVERLSQLLQDLDKKPADSSIRHLVVNCTRSVDTRCSKLYELIEDDLLGAVEPVHGCIAAYRGGRPCKTTWDELQDTGECVTSSRADFNGCCASEAESEGQVEGRQWSARKRPMTELTNHMAEAKIKWPCPSERVAVAPRH</sequence>
<dbReference type="SUPFAM" id="SSF57850">
    <property type="entry name" value="RING/U-box"/>
    <property type="match status" value="3"/>
</dbReference>
<dbReference type="PANTHER" id="PTHR11685">
    <property type="entry name" value="RBR FAMILY RING FINGER AND IBR DOMAIN-CONTAINING"/>
    <property type="match status" value="1"/>
</dbReference>
<dbReference type="EMBL" id="GBEZ01009008">
    <property type="protein sequence ID" value="JAC76559.1"/>
    <property type="molecule type" value="Transcribed_RNA"/>
</dbReference>
<name>A0A061S0M8_9CHLO</name>
<evidence type="ECO:0000256" key="1">
    <source>
        <dbReference type="ARBA" id="ARBA00001798"/>
    </source>
</evidence>
<dbReference type="PROSITE" id="PS51873">
    <property type="entry name" value="TRIAD"/>
    <property type="match status" value="1"/>
</dbReference>
<dbReference type="GO" id="GO:0061630">
    <property type="term" value="F:ubiquitin protein ligase activity"/>
    <property type="evidence" value="ECO:0007669"/>
    <property type="project" value="UniProtKB-EC"/>
</dbReference>
<keyword evidence="6" id="KW-0677">Repeat</keyword>
<keyword evidence="10" id="KW-0175">Coiled coil</keyword>
<comment type="catalytic activity">
    <reaction evidence="1">
        <text>[E2 ubiquitin-conjugating enzyme]-S-ubiquitinyl-L-cysteine + [acceptor protein]-L-lysine = [E2 ubiquitin-conjugating enzyme]-L-cysteine + [acceptor protein]-N(6)-ubiquitinyl-L-lysine.</text>
        <dbReference type="EC" id="2.3.2.31"/>
    </reaction>
</comment>
<keyword evidence="8" id="KW-0833">Ubl conjugation pathway</keyword>
<feature type="coiled-coil region" evidence="10">
    <location>
        <begin position="442"/>
        <end position="469"/>
    </location>
</feature>
<dbReference type="FunFam" id="3.30.40.10:FF:000019">
    <property type="entry name" value="RBR-type E3 ubiquitin transferase"/>
    <property type="match status" value="1"/>
</dbReference>
<evidence type="ECO:0000256" key="2">
    <source>
        <dbReference type="ARBA" id="ARBA00003976"/>
    </source>
</evidence>
<evidence type="ECO:0000256" key="7">
    <source>
        <dbReference type="ARBA" id="ARBA00022771"/>
    </source>
</evidence>
<gene>
    <name evidence="12" type="primary">ARIH1</name>
    <name evidence="12" type="ORF">TSPGSL018_19846</name>
</gene>
<keyword evidence="7" id="KW-0863">Zinc-finger</keyword>
<dbReference type="SMART" id="SM00647">
    <property type="entry name" value="IBR"/>
    <property type="match status" value="2"/>
</dbReference>